<reference evidence="2 3" key="1">
    <citation type="journal article" date="2024" name="BMC Genomics">
        <title>De novo assembly and annotation of Popillia japonica's genome with initial clues to its potential as an invasive pest.</title>
        <authorList>
            <person name="Cucini C."/>
            <person name="Boschi S."/>
            <person name="Funari R."/>
            <person name="Cardaioli E."/>
            <person name="Iannotti N."/>
            <person name="Marturano G."/>
            <person name="Paoli F."/>
            <person name="Bruttini M."/>
            <person name="Carapelli A."/>
            <person name="Frati F."/>
            <person name="Nardi F."/>
        </authorList>
    </citation>
    <scope>NUCLEOTIDE SEQUENCE [LARGE SCALE GENOMIC DNA]</scope>
    <source>
        <strain evidence="2">DMR45628</strain>
    </source>
</reference>
<dbReference type="CDD" id="cd09272">
    <property type="entry name" value="RNase_HI_RT_Ty1"/>
    <property type="match status" value="1"/>
</dbReference>
<proteinExistence type="predicted"/>
<dbReference type="Proteomes" id="UP001458880">
    <property type="component" value="Unassembled WGS sequence"/>
</dbReference>
<dbReference type="InterPro" id="IPR043502">
    <property type="entry name" value="DNA/RNA_pol_sf"/>
</dbReference>
<comment type="caution">
    <text evidence="2">The sequence shown here is derived from an EMBL/GenBank/DDBJ whole genome shotgun (WGS) entry which is preliminary data.</text>
</comment>
<dbReference type="PANTHER" id="PTHR11439:SF467">
    <property type="entry name" value="INTEGRASE CATALYTIC DOMAIN-CONTAINING PROTEIN"/>
    <property type="match status" value="1"/>
</dbReference>
<keyword evidence="2" id="KW-0808">Transferase</keyword>
<evidence type="ECO:0000313" key="2">
    <source>
        <dbReference type="EMBL" id="KAK9685574.1"/>
    </source>
</evidence>
<accession>A0AAW1I8S0</accession>
<sequence length="227" mass="26194">MFWSDKKLFIGVYVDDLIFVSNNKALIKKVKNLLKEEFKMKDMGEIKSCLGFRITRDRINGKLQIDQEEYLRNVLERFNMSACNPVSTPVDLNVKLDKSLIPSTDEEKRKMNAVPYQEAIGSLLYAAQCTRPDISFVLNFLSRFNGNPGVQHWNTVKRILRYIKGTLSHKLEYRQSSSNDLVGYRDSDWASDTSDRKSTTGYIFFKGDAAISWNTRKQQTVAHQVMT</sequence>
<feature type="domain" description="Reverse transcriptase Ty1/copia-type" evidence="1">
    <location>
        <begin position="5"/>
        <end position="90"/>
    </location>
</feature>
<name>A0AAW1I8S0_POPJA</name>
<dbReference type="GO" id="GO:0003964">
    <property type="term" value="F:RNA-directed DNA polymerase activity"/>
    <property type="evidence" value="ECO:0007669"/>
    <property type="project" value="UniProtKB-KW"/>
</dbReference>
<dbReference type="SUPFAM" id="SSF56672">
    <property type="entry name" value="DNA/RNA polymerases"/>
    <property type="match status" value="1"/>
</dbReference>
<dbReference type="EMBL" id="JASPKY010000769">
    <property type="protein sequence ID" value="KAK9685574.1"/>
    <property type="molecule type" value="Genomic_DNA"/>
</dbReference>
<dbReference type="Pfam" id="PF07727">
    <property type="entry name" value="RVT_2"/>
    <property type="match status" value="1"/>
</dbReference>
<gene>
    <name evidence="2" type="ORF">QE152_g37941</name>
</gene>
<evidence type="ECO:0000259" key="1">
    <source>
        <dbReference type="Pfam" id="PF07727"/>
    </source>
</evidence>
<dbReference type="AlphaFoldDB" id="A0AAW1I8S0"/>
<keyword evidence="3" id="KW-1185">Reference proteome</keyword>
<protein>
    <submittedName>
        <fullName evidence="2">Reverse transcriptase (RNA-dependent DNA polymerase)</fullName>
    </submittedName>
</protein>
<keyword evidence="2" id="KW-0695">RNA-directed DNA polymerase</keyword>
<keyword evidence="2" id="KW-0548">Nucleotidyltransferase</keyword>
<dbReference type="InterPro" id="IPR013103">
    <property type="entry name" value="RVT_2"/>
</dbReference>
<organism evidence="2 3">
    <name type="scientific">Popillia japonica</name>
    <name type="common">Japanese beetle</name>
    <dbReference type="NCBI Taxonomy" id="7064"/>
    <lineage>
        <taxon>Eukaryota</taxon>
        <taxon>Metazoa</taxon>
        <taxon>Ecdysozoa</taxon>
        <taxon>Arthropoda</taxon>
        <taxon>Hexapoda</taxon>
        <taxon>Insecta</taxon>
        <taxon>Pterygota</taxon>
        <taxon>Neoptera</taxon>
        <taxon>Endopterygota</taxon>
        <taxon>Coleoptera</taxon>
        <taxon>Polyphaga</taxon>
        <taxon>Scarabaeiformia</taxon>
        <taxon>Scarabaeidae</taxon>
        <taxon>Rutelinae</taxon>
        <taxon>Popillia</taxon>
    </lineage>
</organism>
<dbReference type="PANTHER" id="PTHR11439">
    <property type="entry name" value="GAG-POL-RELATED RETROTRANSPOSON"/>
    <property type="match status" value="1"/>
</dbReference>
<evidence type="ECO:0000313" key="3">
    <source>
        <dbReference type="Proteomes" id="UP001458880"/>
    </source>
</evidence>